<dbReference type="PANTHER" id="PTHR46910:SF38">
    <property type="entry name" value="ZN(2)-C6 FUNGAL-TYPE DOMAIN-CONTAINING PROTEIN"/>
    <property type="match status" value="1"/>
</dbReference>
<dbReference type="InterPro" id="IPR001138">
    <property type="entry name" value="Zn2Cys6_DnaBD"/>
</dbReference>
<dbReference type="InterPro" id="IPR036864">
    <property type="entry name" value="Zn2-C6_fun-type_DNA-bd_sf"/>
</dbReference>
<dbReference type="InterPro" id="IPR050987">
    <property type="entry name" value="AtrR-like"/>
</dbReference>
<dbReference type="Proteomes" id="UP000567179">
    <property type="component" value="Unassembled WGS sequence"/>
</dbReference>
<gene>
    <name evidence="5" type="ORF">D9619_002007</name>
</gene>
<dbReference type="CDD" id="cd12148">
    <property type="entry name" value="fungal_TF_MHR"/>
    <property type="match status" value="1"/>
</dbReference>
<comment type="caution">
    <text evidence="5">The sequence shown here is derived from an EMBL/GenBank/DDBJ whole genome shotgun (WGS) entry which is preliminary data.</text>
</comment>
<feature type="domain" description="Xylanolytic transcriptional activator regulatory" evidence="4">
    <location>
        <begin position="258"/>
        <end position="403"/>
    </location>
</feature>
<dbReference type="OrthoDB" id="4456959at2759"/>
<proteinExistence type="predicted"/>
<evidence type="ECO:0000256" key="3">
    <source>
        <dbReference type="SAM" id="MobiDB-lite"/>
    </source>
</evidence>
<evidence type="ECO:0000256" key="1">
    <source>
        <dbReference type="ARBA" id="ARBA00022723"/>
    </source>
</evidence>
<dbReference type="PANTHER" id="PTHR46910">
    <property type="entry name" value="TRANSCRIPTION FACTOR PDR1"/>
    <property type="match status" value="1"/>
</dbReference>
<evidence type="ECO:0000256" key="2">
    <source>
        <dbReference type="ARBA" id="ARBA00023242"/>
    </source>
</evidence>
<dbReference type="GO" id="GO:0003677">
    <property type="term" value="F:DNA binding"/>
    <property type="evidence" value="ECO:0007669"/>
    <property type="project" value="InterPro"/>
</dbReference>
<protein>
    <recommendedName>
        <fullName evidence="4">Xylanolytic transcriptional activator regulatory domain-containing protein</fullName>
    </recommendedName>
</protein>
<accession>A0A8H5BE05</accession>
<dbReference type="SUPFAM" id="SSF57701">
    <property type="entry name" value="Zn2/Cys6 DNA-binding domain"/>
    <property type="match status" value="1"/>
</dbReference>
<dbReference type="GO" id="GO:0008270">
    <property type="term" value="F:zinc ion binding"/>
    <property type="evidence" value="ECO:0007669"/>
    <property type="project" value="InterPro"/>
</dbReference>
<dbReference type="CDD" id="cd00067">
    <property type="entry name" value="GAL4"/>
    <property type="match status" value="1"/>
</dbReference>
<sequence length="785" mass="88717">MASQDDDRAGSGSDSVDQAPVRAKKRRLHGACDACRKKKVKCDTISVISVHAKSNVSCPVKATVQRCLTMNPKKSEKQAEYINILEQKIEKLQRFIQTLYPDQDIDKLVDDLLVSASSTGSPTATSTTVVSSGNYSGLKFPLPQSLSKGAEANVSKSSHGDSSESEDIEHVKLTQHMNQLSLQMVDDRFFGQSSVFMFFKHTARLRQELTGGPPIKPDVMKFRRPLFWDVQPWEWAFATLQEPAYVYPEEDLLLSLVSLYFEKVHPIYPLLHQPTFRRMLMNGQHHYDQRYGMTVLLVCALGARYSQDPRVLMPGDSHGFSAGWRYFCQVPMHRNYLFHKFSLFDLQYYALALIYFNGTGTPNTAWHVMGLAMRLAMERGAHRRKPNMEKPTVESELTKRAFCYDVDYPIECDDEYWETDDPSQAFQQPPGKPCSVTAFVLNIKLCETLGFALRTLYSTRKSQALSGLIGDNWESRIVSELDSAMSKWRDKVPSFLRWDPQIQDPVAFHQSVSIHATYYYVQIMIHRPFLSRRSPLSLQSIAMCTNAARSCAHMLEASLTRGVRLFPNMMVLAAVSSGLVISLNLWGNRHTEENPEQELANLERCVNFLRTCEKRWHMAGRMRDMLTEVAAITDYQPTINKRRRNEFESAHANHGPIPRQAPLPSAQPPAPLPHVAPIFSVAPAPVPAPAMSDWDLTNLLLAQMNYMQANSAYPYQQQLDTGYQAPLPVPAHSEHPHDMSGVYNNGNGLPAATQSVDDPVAIWWDIPSSFTSEQWESYLANVGKV</sequence>
<dbReference type="AlphaFoldDB" id="A0A8H5BE05"/>
<name>A0A8H5BE05_9AGAR</name>
<keyword evidence="2" id="KW-0539">Nucleus</keyword>
<evidence type="ECO:0000313" key="6">
    <source>
        <dbReference type="Proteomes" id="UP000567179"/>
    </source>
</evidence>
<dbReference type="EMBL" id="JAACJJ010000028">
    <property type="protein sequence ID" value="KAF5321540.1"/>
    <property type="molecule type" value="Genomic_DNA"/>
</dbReference>
<keyword evidence="1" id="KW-0479">Metal-binding</keyword>
<evidence type="ECO:0000313" key="5">
    <source>
        <dbReference type="EMBL" id="KAF5321540.1"/>
    </source>
</evidence>
<dbReference type="InterPro" id="IPR007219">
    <property type="entry name" value="XnlR_reg_dom"/>
</dbReference>
<dbReference type="Pfam" id="PF04082">
    <property type="entry name" value="Fungal_trans"/>
    <property type="match status" value="1"/>
</dbReference>
<organism evidence="5 6">
    <name type="scientific">Psilocybe cf. subviscida</name>
    <dbReference type="NCBI Taxonomy" id="2480587"/>
    <lineage>
        <taxon>Eukaryota</taxon>
        <taxon>Fungi</taxon>
        <taxon>Dikarya</taxon>
        <taxon>Basidiomycota</taxon>
        <taxon>Agaricomycotina</taxon>
        <taxon>Agaricomycetes</taxon>
        <taxon>Agaricomycetidae</taxon>
        <taxon>Agaricales</taxon>
        <taxon>Agaricineae</taxon>
        <taxon>Strophariaceae</taxon>
        <taxon>Psilocybe</taxon>
    </lineage>
</organism>
<dbReference type="GO" id="GO:0000981">
    <property type="term" value="F:DNA-binding transcription factor activity, RNA polymerase II-specific"/>
    <property type="evidence" value="ECO:0007669"/>
    <property type="project" value="InterPro"/>
</dbReference>
<evidence type="ECO:0000259" key="4">
    <source>
        <dbReference type="Pfam" id="PF04082"/>
    </source>
</evidence>
<dbReference type="GO" id="GO:0006351">
    <property type="term" value="P:DNA-templated transcription"/>
    <property type="evidence" value="ECO:0007669"/>
    <property type="project" value="InterPro"/>
</dbReference>
<dbReference type="Gene3D" id="4.10.240.10">
    <property type="entry name" value="Zn(2)-C6 fungal-type DNA-binding domain"/>
    <property type="match status" value="1"/>
</dbReference>
<feature type="region of interest" description="Disordered" evidence="3">
    <location>
        <begin position="1"/>
        <end position="22"/>
    </location>
</feature>
<keyword evidence="6" id="KW-1185">Reference proteome</keyword>
<reference evidence="5 6" key="1">
    <citation type="journal article" date="2020" name="ISME J.">
        <title>Uncovering the hidden diversity of litter-decomposition mechanisms in mushroom-forming fungi.</title>
        <authorList>
            <person name="Floudas D."/>
            <person name="Bentzer J."/>
            <person name="Ahren D."/>
            <person name="Johansson T."/>
            <person name="Persson P."/>
            <person name="Tunlid A."/>
        </authorList>
    </citation>
    <scope>NUCLEOTIDE SEQUENCE [LARGE SCALE GENOMIC DNA]</scope>
    <source>
        <strain evidence="5 6">CBS 101986</strain>
    </source>
</reference>